<feature type="transmembrane region" description="Helical" evidence="1">
    <location>
        <begin position="45"/>
        <end position="64"/>
    </location>
</feature>
<sequence>MKTIENTHSEKLEKAEIDIISAELLAVHVTLEKLKLARKSILRDALILGVIAIILMLVGAYGSIARWTNFPIFPATIFAGGILLAIAFRPLQQYKNELASAEETRNELQTILKNNHLDYKVDVRVTRDSEGEYVIKKSIKLVTIK</sequence>
<keyword evidence="1" id="KW-0472">Membrane</keyword>
<dbReference type="KEGG" id="kan:IMCC3317_03110"/>
<organism evidence="2 3">
    <name type="scientific">Kordia antarctica</name>
    <dbReference type="NCBI Taxonomy" id="1218801"/>
    <lineage>
        <taxon>Bacteria</taxon>
        <taxon>Pseudomonadati</taxon>
        <taxon>Bacteroidota</taxon>
        <taxon>Flavobacteriia</taxon>
        <taxon>Flavobacteriales</taxon>
        <taxon>Flavobacteriaceae</taxon>
        <taxon>Kordia</taxon>
    </lineage>
</organism>
<accession>A0A7L4ZE96</accession>
<dbReference type="AlphaFoldDB" id="A0A7L4ZE96"/>
<keyword evidence="1" id="KW-1133">Transmembrane helix</keyword>
<name>A0A7L4ZE96_9FLAO</name>
<proteinExistence type="predicted"/>
<dbReference type="Proteomes" id="UP000464657">
    <property type="component" value="Chromosome"/>
</dbReference>
<keyword evidence="1" id="KW-0812">Transmembrane</keyword>
<feature type="transmembrane region" description="Helical" evidence="1">
    <location>
        <begin position="70"/>
        <end position="88"/>
    </location>
</feature>
<keyword evidence="3" id="KW-1185">Reference proteome</keyword>
<evidence type="ECO:0000313" key="3">
    <source>
        <dbReference type="Proteomes" id="UP000464657"/>
    </source>
</evidence>
<reference evidence="2 3" key="1">
    <citation type="journal article" date="2013" name="Int. J. Syst. Evol. Microbiol.">
        <title>Kordia antarctica sp. nov., isolated from Antarctic seawater.</title>
        <authorList>
            <person name="Baek K."/>
            <person name="Choi A."/>
            <person name="Kang I."/>
            <person name="Lee K."/>
            <person name="Cho J.C."/>
        </authorList>
    </citation>
    <scope>NUCLEOTIDE SEQUENCE [LARGE SCALE GENOMIC DNA]</scope>
    <source>
        <strain evidence="2 3">IMCC3317</strain>
    </source>
</reference>
<evidence type="ECO:0000256" key="1">
    <source>
        <dbReference type="SAM" id="Phobius"/>
    </source>
</evidence>
<evidence type="ECO:0000313" key="2">
    <source>
        <dbReference type="EMBL" id="QHI34965.1"/>
    </source>
</evidence>
<dbReference type="EMBL" id="CP019288">
    <property type="protein sequence ID" value="QHI34965.1"/>
    <property type="molecule type" value="Genomic_DNA"/>
</dbReference>
<gene>
    <name evidence="2" type="ORF">IMCC3317_03110</name>
</gene>
<protein>
    <submittedName>
        <fullName evidence="2">Uncharacterized protein</fullName>
    </submittedName>
</protein>